<name>A0A415ENQ0_ENTCA</name>
<organism evidence="2 3">
    <name type="scientific">Enterococcus casseliflavus</name>
    <name type="common">Enterococcus flavescens</name>
    <dbReference type="NCBI Taxonomy" id="37734"/>
    <lineage>
        <taxon>Bacteria</taxon>
        <taxon>Bacillati</taxon>
        <taxon>Bacillota</taxon>
        <taxon>Bacilli</taxon>
        <taxon>Lactobacillales</taxon>
        <taxon>Enterococcaceae</taxon>
        <taxon>Enterococcus</taxon>
    </lineage>
</organism>
<evidence type="ECO:0000259" key="1">
    <source>
        <dbReference type="Pfam" id="PF23343"/>
    </source>
</evidence>
<dbReference type="Proteomes" id="UP000286288">
    <property type="component" value="Unassembled WGS sequence"/>
</dbReference>
<dbReference type="InterPro" id="IPR056906">
    <property type="entry name" value="ORF2/G2P_dom"/>
</dbReference>
<dbReference type="Pfam" id="PF23343">
    <property type="entry name" value="REP_ORF2-G2P"/>
    <property type="match status" value="1"/>
</dbReference>
<accession>A0A415ENQ0</accession>
<comment type="caution">
    <text evidence="2">The sequence shown here is derived from an EMBL/GenBank/DDBJ whole genome shotgun (WGS) entry which is preliminary data.</text>
</comment>
<dbReference type="EMBL" id="QRMZ01000029">
    <property type="protein sequence ID" value="RHK04292.1"/>
    <property type="molecule type" value="Genomic_DNA"/>
</dbReference>
<evidence type="ECO:0000313" key="3">
    <source>
        <dbReference type="Proteomes" id="UP000286288"/>
    </source>
</evidence>
<evidence type="ECO:0000313" key="2">
    <source>
        <dbReference type="EMBL" id="RHK04292.1"/>
    </source>
</evidence>
<dbReference type="AlphaFoldDB" id="A0A415ENQ0"/>
<reference evidence="2 3" key="1">
    <citation type="submission" date="2018-08" db="EMBL/GenBank/DDBJ databases">
        <title>A genome reference for cultivated species of the human gut microbiota.</title>
        <authorList>
            <person name="Zou Y."/>
            <person name="Xue W."/>
            <person name="Luo G."/>
        </authorList>
    </citation>
    <scope>NUCLEOTIDE SEQUENCE [LARGE SCALE GENOMIC DNA]</scope>
    <source>
        <strain evidence="2 3">AF48-16</strain>
    </source>
</reference>
<sequence>MQNQANRYYSGDYQEVAIVPVEEEKQHRKKKTAKQHKTEYLTRPAQQLVNDRNTFRWMRVALQGNFGKGDYFLTLTFKAGELPPPKDIRKAKYFLSDVFLRGCRRKYQKLDQPFKYIWVLEYELDENGDYLKRAHFHIVINSVSGISRDDIEDCWARGRKNARKSLGRVHAKRLIPTEEGLLDLAKYLSKGQRWKKSAKIWNCSNNLERPKKQKRKKIFSFRQMEKMAMSNDLGYDLIASKYPNHHIQEIIFKHNEFKGWHLYIKMWRKSAMVERRNE</sequence>
<proteinExistence type="predicted"/>
<gene>
    <name evidence="2" type="ORF">DW084_16470</name>
</gene>
<protein>
    <recommendedName>
        <fullName evidence="1">Replication-associated protein ORF2/G2P domain-containing protein</fullName>
    </recommendedName>
</protein>
<feature type="domain" description="Replication-associated protein ORF2/G2P" evidence="1">
    <location>
        <begin position="70"/>
        <end position="191"/>
    </location>
</feature>